<dbReference type="AlphaFoldDB" id="A0A8J7WHQ6"/>
<comment type="caution">
    <text evidence="2">The sequence shown here is derived from an EMBL/GenBank/DDBJ whole genome shotgun (WGS) entry which is preliminary data.</text>
</comment>
<keyword evidence="1" id="KW-0732">Signal</keyword>
<feature type="chain" id="PRO_5035183760" evidence="1">
    <location>
        <begin position="21"/>
        <end position="174"/>
    </location>
</feature>
<sequence>MHARRIVLGIGLSLALLAQAGCGLFPNRADRAPVDTPSAEEILDDIRQQRNPSYRTAAQGGTTIWDALRPRGDQGQVGAVNKYIWNAALETLDFLPVESVDPFSGVITTGYGTPPGGGQSYRATILVNDPALDARSLNVALMTRSGPAPAATVRAVEDAILTRARQLRARDSRL</sequence>
<dbReference type="Proteomes" id="UP000681356">
    <property type="component" value="Unassembled WGS sequence"/>
</dbReference>
<dbReference type="EMBL" id="JAGTUU010000006">
    <property type="protein sequence ID" value="MBS0125516.1"/>
    <property type="molecule type" value="Genomic_DNA"/>
</dbReference>
<evidence type="ECO:0000256" key="1">
    <source>
        <dbReference type="SAM" id="SignalP"/>
    </source>
</evidence>
<accession>A0A8J7WHQ6</accession>
<evidence type="ECO:0000313" key="2">
    <source>
        <dbReference type="EMBL" id="MBS0125516.1"/>
    </source>
</evidence>
<organism evidence="2 3">
    <name type="scientific">Thetidibacter halocola</name>
    <dbReference type="NCBI Taxonomy" id="2827239"/>
    <lineage>
        <taxon>Bacteria</taxon>
        <taxon>Pseudomonadati</taxon>
        <taxon>Pseudomonadota</taxon>
        <taxon>Alphaproteobacteria</taxon>
        <taxon>Rhodobacterales</taxon>
        <taxon>Roseobacteraceae</taxon>
        <taxon>Thetidibacter</taxon>
    </lineage>
</organism>
<dbReference type="Pfam" id="PF12100">
    <property type="entry name" value="DUF3576"/>
    <property type="match status" value="1"/>
</dbReference>
<evidence type="ECO:0000313" key="3">
    <source>
        <dbReference type="Proteomes" id="UP000681356"/>
    </source>
</evidence>
<gene>
    <name evidence="2" type="ORF">KB874_15620</name>
</gene>
<keyword evidence="3" id="KW-1185">Reference proteome</keyword>
<protein>
    <submittedName>
        <fullName evidence="2">DUF3576 domain-containing protein</fullName>
    </submittedName>
</protein>
<dbReference type="RefSeq" id="WP_212537484.1">
    <property type="nucleotide sequence ID" value="NZ_JAGTUU010000006.1"/>
</dbReference>
<dbReference type="InterPro" id="IPR021959">
    <property type="entry name" value="DUF3576"/>
</dbReference>
<name>A0A8J7WHQ6_9RHOB</name>
<proteinExistence type="predicted"/>
<reference evidence="2" key="1">
    <citation type="submission" date="2021-04" db="EMBL/GenBank/DDBJ databases">
        <authorList>
            <person name="Yoon J."/>
        </authorList>
    </citation>
    <scope>NUCLEOTIDE SEQUENCE</scope>
    <source>
        <strain evidence="2">KMU-90</strain>
    </source>
</reference>
<feature type="signal peptide" evidence="1">
    <location>
        <begin position="1"/>
        <end position="20"/>
    </location>
</feature>